<keyword evidence="1" id="KW-1133">Transmembrane helix</keyword>
<dbReference type="PANTHER" id="PTHR41795">
    <property type="entry name" value="EXOPOLYSACCHARIDE SYNTHESIS PROTEIN"/>
    <property type="match status" value="1"/>
</dbReference>
<organism evidence="2 3">
    <name type="scientific">Qingshengfaniella alkalisoli</name>
    <dbReference type="NCBI Taxonomy" id="2599296"/>
    <lineage>
        <taxon>Bacteria</taxon>
        <taxon>Pseudomonadati</taxon>
        <taxon>Pseudomonadota</taxon>
        <taxon>Alphaproteobacteria</taxon>
        <taxon>Rhodobacterales</taxon>
        <taxon>Paracoccaceae</taxon>
        <taxon>Qingshengfaniella</taxon>
    </lineage>
</organism>
<dbReference type="KEGG" id="lit:FPZ52_01900"/>
<feature type="transmembrane region" description="Helical" evidence="1">
    <location>
        <begin position="67"/>
        <end position="93"/>
    </location>
</feature>
<evidence type="ECO:0000256" key="1">
    <source>
        <dbReference type="SAM" id="Phobius"/>
    </source>
</evidence>
<accession>A0A5B8ISC5</accession>
<dbReference type="InterPro" id="IPR010331">
    <property type="entry name" value="ExoD"/>
</dbReference>
<protein>
    <submittedName>
        <fullName evidence="2">Exopolysaccharide biosynthesis protein</fullName>
    </submittedName>
</protein>
<name>A0A5B8ISC5_9RHOB</name>
<evidence type="ECO:0000313" key="3">
    <source>
        <dbReference type="Proteomes" id="UP000318483"/>
    </source>
</evidence>
<keyword evidence="1" id="KW-0812">Transmembrane</keyword>
<sequence length="215" mass="23295">MRSAGVPILLNNSQSSVQPAPEVDLPQSLDQLLDCLDRAADQEDVSFGDMIEAVGERSFAPVLLVPALAVVTPLSGIPLFSSLCGISIALVSLQSLLGRRHLWLPDWITSRSTKGQRVRNAIDWMRKPARWLDSISRDRLTLLVRRPSSWVVFVLCLICGALMPFLELVPFSSSILGGAVSLFAFAILVGDGLIAVLACLFVMAGFSVPYLVFAT</sequence>
<feature type="transmembrane region" description="Helical" evidence="1">
    <location>
        <begin position="147"/>
        <end position="165"/>
    </location>
</feature>
<dbReference type="OrthoDB" id="7949130at2"/>
<dbReference type="EMBL" id="CP042261">
    <property type="protein sequence ID" value="QDY68494.1"/>
    <property type="molecule type" value="Genomic_DNA"/>
</dbReference>
<proteinExistence type="predicted"/>
<dbReference type="PANTHER" id="PTHR41795:SF1">
    <property type="entry name" value="EXOPOLYSACCHARIDE SYNTHESIS PROTEIN"/>
    <property type="match status" value="1"/>
</dbReference>
<evidence type="ECO:0000313" key="2">
    <source>
        <dbReference type="EMBL" id="QDY68494.1"/>
    </source>
</evidence>
<reference evidence="2 3" key="1">
    <citation type="submission" date="2019-07" db="EMBL/GenBank/DDBJ databases">
        <title>Litoreibacter alkalisoli sp. nov., isolated from saline-alkaline soil.</title>
        <authorList>
            <person name="Wang S."/>
            <person name="Xu L."/>
            <person name="Xing Y.-T."/>
            <person name="Sun J.-Q."/>
        </authorList>
    </citation>
    <scope>NUCLEOTIDE SEQUENCE [LARGE SCALE GENOMIC DNA]</scope>
    <source>
        <strain evidence="2 3">LN3S51</strain>
    </source>
</reference>
<keyword evidence="3" id="KW-1185">Reference proteome</keyword>
<dbReference type="PIRSF" id="PIRSF033239">
    <property type="entry name" value="ExoD"/>
    <property type="match status" value="1"/>
</dbReference>
<feature type="transmembrane region" description="Helical" evidence="1">
    <location>
        <begin position="194"/>
        <end position="213"/>
    </location>
</feature>
<keyword evidence="1" id="KW-0472">Membrane</keyword>
<dbReference type="Proteomes" id="UP000318483">
    <property type="component" value="Chromosome"/>
</dbReference>
<dbReference type="Pfam" id="PF06055">
    <property type="entry name" value="ExoD"/>
    <property type="match status" value="1"/>
</dbReference>
<dbReference type="AlphaFoldDB" id="A0A5B8ISC5"/>
<gene>
    <name evidence="2" type="ORF">FPZ52_01900</name>
</gene>